<gene>
    <name evidence="1" type="ORF">NM688_g3299</name>
</gene>
<dbReference type="Proteomes" id="UP001148662">
    <property type="component" value="Unassembled WGS sequence"/>
</dbReference>
<dbReference type="EMBL" id="JANHOG010000468">
    <property type="protein sequence ID" value="KAJ3554063.1"/>
    <property type="molecule type" value="Genomic_DNA"/>
</dbReference>
<accession>A0ACC1T633</accession>
<comment type="caution">
    <text evidence="1">The sequence shown here is derived from an EMBL/GenBank/DDBJ whole genome shotgun (WGS) entry which is preliminary data.</text>
</comment>
<keyword evidence="2" id="KW-1185">Reference proteome</keyword>
<proteinExistence type="predicted"/>
<evidence type="ECO:0000313" key="2">
    <source>
        <dbReference type="Proteomes" id="UP001148662"/>
    </source>
</evidence>
<protein>
    <submittedName>
        <fullName evidence="1">Uncharacterized protein</fullName>
    </submittedName>
</protein>
<organism evidence="1 2">
    <name type="scientific">Phlebia brevispora</name>
    <dbReference type="NCBI Taxonomy" id="194682"/>
    <lineage>
        <taxon>Eukaryota</taxon>
        <taxon>Fungi</taxon>
        <taxon>Dikarya</taxon>
        <taxon>Basidiomycota</taxon>
        <taxon>Agaricomycotina</taxon>
        <taxon>Agaricomycetes</taxon>
        <taxon>Polyporales</taxon>
        <taxon>Meruliaceae</taxon>
        <taxon>Phlebia</taxon>
    </lineage>
</organism>
<evidence type="ECO:0000313" key="1">
    <source>
        <dbReference type="EMBL" id="KAJ3554063.1"/>
    </source>
</evidence>
<name>A0ACC1T633_9APHY</name>
<sequence length="466" mass="53151">MTPEDDTGPYVLANFLPTGWHDWLGYIHLSCMVHAEDQDLLHILDFLTLHKFVAATCLIGAASKLFIRVYIIPHDLGNVEDRLGRRDIMTIVQPGRRSMRILLSRLTRDRSSWEATTSEENFLPFFSHEAEDRTLAEVYNSLPSPSIHNNHKNILINKILNKTSRFSRMRTTLYGYQHRSVAAMVERELHPGMMPDPLFVPVHRVEGAAGQETFFLQPATMEILRERPSVMQIRGGILCEELGTGKTVMTLALIACTLDQLPAPEESTLDARLILTPLAFRHFPSDDFVAAREKLSSGTQRRKLANPAEHGQRIPSLVEHLVHFCRANPRGLHLQRYESELEARTLWDPLQKNVPFYYHYEPVEGRQPSCKQAPPGPKQMYLTNATLVLVPPNLYNQWVNEINKHCNRRITSRVYRAMNEPLPSARELCSAYDIVLMTHPRFSAPPRRENGHTHHANGSLGGKKDD</sequence>
<reference evidence="1" key="1">
    <citation type="submission" date="2022-07" db="EMBL/GenBank/DDBJ databases">
        <title>Genome Sequence of Phlebia brevispora.</title>
        <authorList>
            <person name="Buettner E."/>
        </authorList>
    </citation>
    <scope>NUCLEOTIDE SEQUENCE</scope>
    <source>
        <strain evidence="1">MPL23</strain>
    </source>
</reference>